<proteinExistence type="predicted"/>
<dbReference type="EMBL" id="GL832984">
    <property type="protein sequence ID" value="EGD79254.1"/>
    <property type="molecule type" value="Genomic_DNA"/>
</dbReference>
<dbReference type="Gene3D" id="3.40.50.300">
    <property type="entry name" value="P-loop containing nucleotide triphosphate hydrolases"/>
    <property type="match status" value="1"/>
</dbReference>
<organism evidence="7">
    <name type="scientific">Salpingoeca rosetta (strain ATCC 50818 / BSB-021)</name>
    <dbReference type="NCBI Taxonomy" id="946362"/>
    <lineage>
        <taxon>Eukaryota</taxon>
        <taxon>Choanoflagellata</taxon>
        <taxon>Craspedida</taxon>
        <taxon>Salpingoecidae</taxon>
        <taxon>Salpingoeca</taxon>
    </lineage>
</organism>
<keyword evidence="7" id="KW-1185">Reference proteome</keyword>
<dbReference type="PROSITE" id="PS50089">
    <property type="entry name" value="ZF_RING_2"/>
    <property type="match status" value="1"/>
</dbReference>
<dbReference type="Gene3D" id="3.30.40.10">
    <property type="entry name" value="Zinc/RING finger domain, C3HC4 (zinc finger)"/>
    <property type="match status" value="1"/>
</dbReference>
<evidence type="ECO:0000313" key="6">
    <source>
        <dbReference type="EMBL" id="EGD79254.1"/>
    </source>
</evidence>
<keyword evidence="2" id="KW-0342">GTP-binding</keyword>
<gene>
    <name evidence="6" type="ORF">PTSG_09976</name>
</gene>
<dbReference type="InterPro" id="IPR013083">
    <property type="entry name" value="Znf_RING/FYVE/PHD"/>
</dbReference>
<dbReference type="InterPro" id="IPR001841">
    <property type="entry name" value="Znf_RING"/>
</dbReference>
<evidence type="ECO:0000259" key="5">
    <source>
        <dbReference type="PROSITE" id="PS50089"/>
    </source>
</evidence>
<dbReference type="SMART" id="SM00184">
    <property type="entry name" value="RING"/>
    <property type="match status" value="1"/>
</dbReference>
<feature type="domain" description="RING-type" evidence="5">
    <location>
        <begin position="418"/>
        <end position="460"/>
    </location>
</feature>
<dbReference type="InParanoid" id="F2UNP9"/>
<keyword evidence="3" id="KW-0862">Zinc</keyword>
<dbReference type="InterPro" id="IPR045058">
    <property type="entry name" value="GIMA/IAN/Toc"/>
</dbReference>
<accession>F2UNP9</accession>
<dbReference type="KEGG" id="sre:PTSG_09976"/>
<dbReference type="PANTHER" id="PTHR10903:SF184">
    <property type="entry name" value="GTP-BINDING PROTEIN A"/>
    <property type="match status" value="1"/>
</dbReference>
<evidence type="ECO:0000313" key="7">
    <source>
        <dbReference type="Proteomes" id="UP000007799"/>
    </source>
</evidence>
<dbReference type="CDD" id="cd00882">
    <property type="entry name" value="Ras_like_GTPase"/>
    <property type="match status" value="1"/>
</dbReference>
<name>F2UNP9_SALR5</name>
<dbReference type="Pfam" id="PF04548">
    <property type="entry name" value="AIG1"/>
    <property type="match status" value="1"/>
</dbReference>
<evidence type="ECO:0000256" key="2">
    <source>
        <dbReference type="ARBA" id="ARBA00023134"/>
    </source>
</evidence>
<dbReference type="AlphaFoldDB" id="F2UNP9"/>
<reference evidence="6" key="1">
    <citation type="submission" date="2009-08" db="EMBL/GenBank/DDBJ databases">
        <title>Annotation of Salpingoeca rosetta.</title>
        <authorList>
            <consortium name="The Broad Institute Genome Sequencing Platform"/>
            <person name="Russ C."/>
            <person name="Cuomo C."/>
            <person name="Burger G."/>
            <person name="Gray M.W."/>
            <person name="Holland P.W.H."/>
            <person name="King N."/>
            <person name="Lang F.B.F."/>
            <person name="Roger A.J."/>
            <person name="Ruiz-Trillo I."/>
            <person name="Young S.K."/>
            <person name="Zeng Q."/>
            <person name="Gargeya S."/>
            <person name="Alvarado L."/>
            <person name="Berlin A."/>
            <person name="Chapman S.B."/>
            <person name="Chen Z."/>
            <person name="Freedman E."/>
            <person name="Gellesch M."/>
            <person name="Goldberg J."/>
            <person name="Griggs A."/>
            <person name="Gujja S."/>
            <person name="Heilman E."/>
            <person name="Heiman D."/>
            <person name="Howarth C."/>
            <person name="Mehta T."/>
            <person name="Neiman D."/>
            <person name="Pearson M."/>
            <person name="Roberts A."/>
            <person name="Saif S."/>
            <person name="Shea T."/>
            <person name="Shenoy N."/>
            <person name="Sisk P."/>
            <person name="Stolte C."/>
            <person name="Sykes S."/>
            <person name="White J."/>
            <person name="Yandava C."/>
            <person name="Haas B."/>
            <person name="Nusbaum C."/>
            <person name="Birren B."/>
        </authorList>
    </citation>
    <scope>NUCLEOTIDE SEQUENCE [LARGE SCALE GENOMIC DNA]</scope>
    <source>
        <strain evidence="6">ATCC 50818</strain>
    </source>
</reference>
<evidence type="ECO:0000256" key="4">
    <source>
        <dbReference type="SAM" id="MobiDB-lite"/>
    </source>
</evidence>
<dbReference type="Pfam" id="PF13639">
    <property type="entry name" value="zf-RING_2"/>
    <property type="match status" value="1"/>
</dbReference>
<sequence length="500" mass="56538">MATRQTTQRRDTVTAEIQLSKSILPTLSQDTGYLQYSNKWTPRLLLSNSTHARNEATMGQSESKNVATKAPYRVVNADEPHSLERPLLTVMGSVQSSESAVDGMEEFTLNQHEHESDEDLVPSIGVPNDIARASIQMPANSGPDDSTSPKQPQHNTVNARKQRVLIVGGSRVGKSTVINALLNKSPTKEALRSPAITADCGSTNGTTDAVTAYISAKQDRAIVDTIGLTDPRFTRKQVIDNLYNIIFNFRVGLTCTILVVKHDILTSEEERQLRLFTALLGKEWTKSAYLIVTHYEKPNPNVEEYLKQNHSPAFQRVLKLFDPEHILVGSLQIHGKQRVDDLLVEDRSIFVKKIVDTIDQQPEREPIRLRIRNLFDFVKYIRNLFRFDKAEDTNLHRLFKAFVAAGKEERIYFHGFTDSICLEEVRGNNDDMFITPCLHVFHFDCLLVWLLKNDTCPNCRAKIPTSITMREDGGIYGDLPTEEQLRLPNRAPTKGDRLEL</sequence>
<dbReference type="Proteomes" id="UP000007799">
    <property type="component" value="Unassembled WGS sequence"/>
</dbReference>
<dbReference type="InterPro" id="IPR006703">
    <property type="entry name" value="G_AIG1"/>
</dbReference>
<evidence type="ECO:0000256" key="3">
    <source>
        <dbReference type="PROSITE-ProRule" id="PRU00175"/>
    </source>
</evidence>
<dbReference type="SUPFAM" id="SSF57850">
    <property type="entry name" value="RING/U-box"/>
    <property type="match status" value="1"/>
</dbReference>
<keyword evidence="1" id="KW-0547">Nucleotide-binding</keyword>
<keyword evidence="3" id="KW-0863">Zinc-finger</keyword>
<feature type="compositionally biased region" description="Polar residues" evidence="4">
    <location>
        <begin position="137"/>
        <end position="158"/>
    </location>
</feature>
<dbReference type="InterPro" id="IPR027417">
    <property type="entry name" value="P-loop_NTPase"/>
</dbReference>
<dbReference type="STRING" id="946362.F2UNP9"/>
<keyword evidence="3" id="KW-0479">Metal-binding</keyword>
<feature type="region of interest" description="Disordered" evidence="4">
    <location>
        <begin position="136"/>
        <end position="158"/>
    </location>
</feature>
<protein>
    <recommendedName>
        <fullName evidence="5">RING-type domain-containing protein</fullName>
    </recommendedName>
</protein>
<dbReference type="SUPFAM" id="SSF52540">
    <property type="entry name" value="P-loop containing nucleoside triphosphate hydrolases"/>
    <property type="match status" value="1"/>
</dbReference>
<dbReference type="GO" id="GO:0005525">
    <property type="term" value="F:GTP binding"/>
    <property type="evidence" value="ECO:0007669"/>
    <property type="project" value="UniProtKB-KW"/>
</dbReference>
<dbReference type="GO" id="GO:0008270">
    <property type="term" value="F:zinc ion binding"/>
    <property type="evidence" value="ECO:0007669"/>
    <property type="project" value="UniProtKB-KW"/>
</dbReference>
<dbReference type="OrthoDB" id="4348522at2759"/>
<dbReference type="PANTHER" id="PTHR10903">
    <property type="entry name" value="GTPASE, IMAP FAMILY MEMBER-RELATED"/>
    <property type="match status" value="1"/>
</dbReference>
<dbReference type="RefSeq" id="XP_004989339.1">
    <property type="nucleotide sequence ID" value="XM_004989282.1"/>
</dbReference>
<evidence type="ECO:0000256" key="1">
    <source>
        <dbReference type="ARBA" id="ARBA00022741"/>
    </source>
</evidence>
<dbReference type="GeneID" id="16069883"/>